<keyword evidence="4" id="KW-0808">Transferase</keyword>
<gene>
    <name evidence="10" type="ORF">A3A48_03110</name>
</gene>
<evidence type="ECO:0000313" key="10">
    <source>
        <dbReference type="EMBL" id="OGD94447.1"/>
    </source>
</evidence>
<dbReference type="GO" id="GO:0016763">
    <property type="term" value="F:pentosyltransferase activity"/>
    <property type="evidence" value="ECO:0007669"/>
    <property type="project" value="TreeGrafter"/>
</dbReference>
<feature type="transmembrane region" description="Helical" evidence="8">
    <location>
        <begin position="122"/>
        <end position="138"/>
    </location>
</feature>
<evidence type="ECO:0000259" key="9">
    <source>
        <dbReference type="Pfam" id="PF13231"/>
    </source>
</evidence>
<keyword evidence="2" id="KW-1003">Cell membrane</keyword>
<evidence type="ECO:0000256" key="1">
    <source>
        <dbReference type="ARBA" id="ARBA00004651"/>
    </source>
</evidence>
<protein>
    <recommendedName>
        <fullName evidence="9">Glycosyltransferase RgtA/B/C/D-like domain-containing protein</fullName>
    </recommendedName>
</protein>
<feature type="transmembrane region" description="Helical" evidence="8">
    <location>
        <begin position="257"/>
        <end position="280"/>
    </location>
</feature>
<evidence type="ECO:0000256" key="5">
    <source>
        <dbReference type="ARBA" id="ARBA00022692"/>
    </source>
</evidence>
<feature type="transmembrane region" description="Helical" evidence="8">
    <location>
        <begin position="286"/>
        <end position="307"/>
    </location>
</feature>
<evidence type="ECO:0000256" key="2">
    <source>
        <dbReference type="ARBA" id="ARBA00022475"/>
    </source>
</evidence>
<sequence>MIILILIAGLILRIYKINQSLWLDEAINVTFVKNLNLKSLITEYSIGDFHPPLYHILMRGWILLFGTSEFSIRLPSVIFGLATVYVVYLIGRKLFEEKTALIAATLIATSPLHIYYSQEARMYMMAAFLASVSVYFFVSIIKKDNFFYWIGFIISTALVLYSDYLPYFILPAYICYLLIFRKNIPKSVKKTFIPSFILISVLVLPWFLVFPKQLSAGLSTASIFPTWASVVGSSSFKDLLITYVKFVIGRISHDNNLIYAFLFAPAGAIFALLLFLSFFRLSNLRFLLWLWLMIPLLGAFLISFFIPVFAYFRLIFVLPAFYLLIAASITLINWQKYIRFFLILTLAVNLISLGIYYSNTKFQRENWKEAVAYIQSVSTSDSVVLFEASNPFLPYVYYDKGRVNAYGALQNIDPTQEEVSQKVDKLTHNTQKVFLFQYLSPITDPEGFVFSELSKKGFGNVSTKDFDGVGFVYEFVR</sequence>
<organism evidence="10 11">
    <name type="scientific">Candidatus Curtissbacteria bacterium RIFCSPLOWO2_01_FULL_37_9</name>
    <dbReference type="NCBI Taxonomy" id="1797724"/>
    <lineage>
        <taxon>Bacteria</taxon>
        <taxon>Candidatus Curtissiibacteriota</taxon>
    </lineage>
</organism>
<keyword evidence="6 8" id="KW-1133">Transmembrane helix</keyword>
<feature type="transmembrane region" description="Helical" evidence="8">
    <location>
        <begin position="70"/>
        <end position="90"/>
    </location>
</feature>
<comment type="subcellular location">
    <subcellularLocation>
        <location evidence="1">Cell membrane</location>
        <topology evidence="1">Multi-pass membrane protein</topology>
    </subcellularLocation>
</comment>
<evidence type="ECO:0000256" key="6">
    <source>
        <dbReference type="ARBA" id="ARBA00022989"/>
    </source>
</evidence>
<dbReference type="GO" id="GO:0005886">
    <property type="term" value="C:plasma membrane"/>
    <property type="evidence" value="ECO:0007669"/>
    <property type="project" value="UniProtKB-SubCell"/>
</dbReference>
<dbReference type="GO" id="GO:0009103">
    <property type="term" value="P:lipopolysaccharide biosynthetic process"/>
    <property type="evidence" value="ECO:0007669"/>
    <property type="project" value="UniProtKB-ARBA"/>
</dbReference>
<dbReference type="EMBL" id="MFBN01000047">
    <property type="protein sequence ID" value="OGD94447.1"/>
    <property type="molecule type" value="Genomic_DNA"/>
</dbReference>
<keyword evidence="7 8" id="KW-0472">Membrane</keyword>
<evidence type="ECO:0000256" key="8">
    <source>
        <dbReference type="SAM" id="Phobius"/>
    </source>
</evidence>
<keyword evidence="3" id="KW-0328">Glycosyltransferase</keyword>
<feature type="transmembrane region" description="Helical" evidence="8">
    <location>
        <begin position="314"/>
        <end position="334"/>
    </location>
</feature>
<comment type="caution">
    <text evidence="10">The sequence shown here is derived from an EMBL/GenBank/DDBJ whole genome shotgun (WGS) entry which is preliminary data.</text>
</comment>
<keyword evidence="5 8" id="KW-0812">Transmembrane</keyword>
<reference evidence="10 11" key="1">
    <citation type="journal article" date="2016" name="Nat. Commun.">
        <title>Thousands of microbial genomes shed light on interconnected biogeochemical processes in an aquifer system.</title>
        <authorList>
            <person name="Anantharaman K."/>
            <person name="Brown C.T."/>
            <person name="Hug L.A."/>
            <person name="Sharon I."/>
            <person name="Castelle C.J."/>
            <person name="Probst A.J."/>
            <person name="Thomas B.C."/>
            <person name="Singh A."/>
            <person name="Wilkins M.J."/>
            <person name="Karaoz U."/>
            <person name="Brodie E.L."/>
            <person name="Williams K.H."/>
            <person name="Hubbard S.S."/>
            <person name="Banfield J.F."/>
        </authorList>
    </citation>
    <scope>NUCLEOTIDE SEQUENCE [LARGE SCALE GENOMIC DNA]</scope>
</reference>
<dbReference type="InterPro" id="IPR038731">
    <property type="entry name" value="RgtA/B/C-like"/>
</dbReference>
<dbReference type="PANTHER" id="PTHR33908">
    <property type="entry name" value="MANNOSYLTRANSFERASE YKCB-RELATED"/>
    <property type="match status" value="1"/>
</dbReference>
<dbReference type="InterPro" id="IPR050297">
    <property type="entry name" value="LipidA_mod_glycosyltrf_83"/>
</dbReference>
<evidence type="ECO:0000313" key="11">
    <source>
        <dbReference type="Proteomes" id="UP000178336"/>
    </source>
</evidence>
<proteinExistence type="predicted"/>
<name>A0A1F5GRM2_9BACT</name>
<evidence type="ECO:0000256" key="7">
    <source>
        <dbReference type="ARBA" id="ARBA00023136"/>
    </source>
</evidence>
<dbReference type="Pfam" id="PF13231">
    <property type="entry name" value="PMT_2"/>
    <property type="match status" value="1"/>
</dbReference>
<dbReference type="STRING" id="1797724.A3A48_03110"/>
<evidence type="ECO:0000256" key="3">
    <source>
        <dbReference type="ARBA" id="ARBA00022676"/>
    </source>
</evidence>
<feature type="domain" description="Glycosyltransferase RgtA/B/C/D-like" evidence="9">
    <location>
        <begin position="50"/>
        <end position="206"/>
    </location>
</feature>
<dbReference type="AlphaFoldDB" id="A0A1F5GRM2"/>
<feature type="transmembrane region" description="Helical" evidence="8">
    <location>
        <begin position="145"/>
        <end position="161"/>
    </location>
</feature>
<evidence type="ECO:0000256" key="4">
    <source>
        <dbReference type="ARBA" id="ARBA00022679"/>
    </source>
</evidence>
<dbReference type="PANTHER" id="PTHR33908:SF11">
    <property type="entry name" value="MEMBRANE PROTEIN"/>
    <property type="match status" value="1"/>
</dbReference>
<feature type="transmembrane region" description="Helical" evidence="8">
    <location>
        <begin position="340"/>
        <end position="358"/>
    </location>
</feature>
<dbReference type="Proteomes" id="UP000178336">
    <property type="component" value="Unassembled WGS sequence"/>
</dbReference>
<accession>A0A1F5GRM2</accession>
<feature type="transmembrane region" description="Helical" evidence="8">
    <location>
        <begin position="191"/>
        <end position="210"/>
    </location>
</feature>